<dbReference type="Proteomes" id="UP000325372">
    <property type="component" value="Unassembled WGS sequence"/>
</dbReference>
<dbReference type="PANTHER" id="PTHR30290">
    <property type="entry name" value="PERIPLASMIC BINDING COMPONENT OF ABC TRANSPORTER"/>
    <property type="match status" value="1"/>
</dbReference>
<sequence>MKRLLPLLLLMCACSDQATGPDGSTYVHSMDGAPDSLDPAWASTIYANTVVVNLYDTLYRYQYLARPYALAPNLAAAMPESSEDGLTVTIRIKPGVHFVDDPAFPGGAGREVTAADVIYSIQRHFDPATRARGAWLWRDRIVGLDEWKDAGADYDTDVAGLVALDSHTLQVHLTRPYPQFVHTLAQGYAGVVPREAVEAYGRAFGAKAVGSGPFRLVSFDSARVVMDRNPGFRAETFDLAAEGYDAGTQSGLGLEPLQGRTLPLIDRLEVEFIAEDAARWNALRGGEIDYIKVPAAQFDQVLATRKPLSLVPDLADEYAVAAAREAGFVYTNFDMSNPLIGHSDDPDRDERNRALRCAIIRGFDWEQRNERFFSGIGAVFPGIIPPDVPEHDPAQDRTSVQRDVEGARALLAENGWTAESLPTLTYGYPSSVTERQMFEQFRAFMADIGYPHDRIKPLVYARFGDYQRAYSEGEVMLITSGWTMDYPDSENLVQLFYGPHAAPGANSASYSNPEYDALFEQAAPMPPSPARTELYRRMNQMVIDDCATISGLSRTLVFMWQKDARMLPDRSFTGGYFLRFVDMASADE</sequence>
<dbReference type="GO" id="GO:1904680">
    <property type="term" value="F:peptide transmembrane transporter activity"/>
    <property type="evidence" value="ECO:0007669"/>
    <property type="project" value="TreeGrafter"/>
</dbReference>
<organism evidence="3 4">
    <name type="scientific">Marinihelvus fidelis</name>
    <dbReference type="NCBI Taxonomy" id="2613842"/>
    <lineage>
        <taxon>Bacteria</taxon>
        <taxon>Pseudomonadati</taxon>
        <taxon>Pseudomonadota</taxon>
        <taxon>Gammaproteobacteria</taxon>
        <taxon>Chromatiales</taxon>
        <taxon>Wenzhouxiangellaceae</taxon>
        <taxon>Marinihelvus</taxon>
    </lineage>
</organism>
<comment type="caution">
    <text evidence="3">The sequence shown here is derived from an EMBL/GenBank/DDBJ whole genome shotgun (WGS) entry which is preliminary data.</text>
</comment>
<dbReference type="Pfam" id="PF00496">
    <property type="entry name" value="SBP_bac_5"/>
    <property type="match status" value="1"/>
</dbReference>
<dbReference type="SUPFAM" id="SSF53850">
    <property type="entry name" value="Periplasmic binding protein-like II"/>
    <property type="match status" value="1"/>
</dbReference>
<dbReference type="GO" id="GO:0030288">
    <property type="term" value="C:outer membrane-bounded periplasmic space"/>
    <property type="evidence" value="ECO:0007669"/>
    <property type="project" value="UniProtKB-ARBA"/>
</dbReference>
<dbReference type="PIRSF" id="PIRSF002741">
    <property type="entry name" value="MppA"/>
    <property type="match status" value="1"/>
</dbReference>
<dbReference type="RefSeq" id="WP_150864562.1">
    <property type="nucleotide sequence ID" value="NZ_VYXP01000006.1"/>
</dbReference>
<dbReference type="InterPro" id="IPR039424">
    <property type="entry name" value="SBP_5"/>
</dbReference>
<evidence type="ECO:0000256" key="1">
    <source>
        <dbReference type="SAM" id="SignalP"/>
    </source>
</evidence>
<name>A0A5N0T8X2_9GAMM</name>
<dbReference type="GO" id="GO:0015833">
    <property type="term" value="P:peptide transport"/>
    <property type="evidence" value="ECO:0007669"/>
    <property type="project" value="TreeGrafter"/>
</dbReference>
<reference evidence="3 4" key="1">
    <citation type="submission" date="2019-09" db="EMBL/GenBank/DDBJ databases">
        <title>Wenzhouxiangella sp. Genome sequencing and assembly.</title>
        <authorList>
            <person name="Zhang R."/>
        </authorList>
    </citation>
    <scope>NUCLEOTIDE SEQUENCE [LARGE SCALE GENOMIC DNA]</scope>
    <source>
        <strain evidence="3 4">W260</strain>
    </source>
</reference>
<dbReference type="GO" id="GO:0043190">
    <property type="term" value="C:ATP-binding cassette (ABC) transporter complex"/>
    <property type="evidence" value="ECO:0007669"/>
    <property type="project" value="InterPro"/>
</dbReference>
<gene>
    <name evidence="3" type="ORF">F3N42_11250</name>
</gene>
<evidence type="ECO:0000313" key="4">
    <source>
        <dbReference type="Proteomes" id="UP000325372"/>
    </source>
</evidence>
<dbReference type="InterPro" id="IPR000914">
    <property type="entry name" value="SBP_5_dom"/>
</dbReference>
<feature type="domain" description="Solute-binding protein family 5" evidence="2">
    <location>
        <begin position="70"/>
        <end position="499"/>
    </location>
</feature>
<dbReference type="Gene3D" id="3.40.190.10">
    <property type="entry name" value="Periplasmic binding protein-like II"/>
    <property type="match status" value="1"/>
</dbReference>
<keyword evidence="1" id="KW-0732">Signal</keyword>
<dbReference type="EMBL" id="VYXP01000006">
    <property type="protein sequence ID" value="KAA9130924.1"/>
    <property type="molecule type" value="Genomic_DNA"/>
</dbReference>
<dbReference type="AlphaFoldDB" id="A0A5N0T8X2"/>
<feature type="signal peptide" evidence="1">
    <location>
        <begin position="1"/>
        <end position="18"/>
    </location>
</feature>
<evidence type="ECO:0000313" key="3">
    <source>
        <dbReference type="EMBL" id="KAA9130924.1"/>
    </source>
</evidence>
<keyword evidence="4" id="KW-1185">Reference proteome</keyword>
<proteinExistence type="predicted"/>
<protein>
    <recommendedName>
        <fullName evidence="2">Solute-binding protein family 5 domain-containing protein</fullName>
    </recommendedName>
</protein>
<evidence type="ECO:0000259" key="2">
    <source>
        <dbReference type="Pfam" id="PF00496"/>
    </source>
</evidence>
<feature type="chain" id="PRO_5024431092" description="Solute-binding protein family 5 domain-containing protein" evidence="1">
    <location>
        <begin position="19"/>
        <end position="588"/>
    </location>
</feature>
<accession>A0A5N0T8X2</accession>
<dbReference type="InterPro" id="IPR030678">
    <property type="entry name" value="Peptide/Ni-bd"/>
</dbReference>
<dbReference type="Gene3D" id="3.10.105.10">
    <property type="entry name" value="Dipeptide-binding Protein, Domain 3"/>
    <property type="match status" value="1"/>
</dbReference>